<protein>
    <submittedName>
        <fullName evidence="1">DUF4865 family protein</fullName>
    </submittedName>
</protein>
<dbReference type="Proteomes" id="UP000281332">
    <property type="component" value="Unassembled WGS sequence"/>
</dbReference>
<dbReference type="RefSeq" id="WP_123801432.1">
    <property type="nucleotide sequence ID" value="NZ_RMVG01000009.1"/>
</dbReference>
<comment type="caution">
    <text evidence="1">The sequence shown here is derived from an EMBL/GenBank/DDBJ whole genome shotgun (WGS) entry which is preliminary data.</text>
</comment>
<dbReference type="InterPro" id="IPR032349">
    <property type="entry name" value="DUF4865"/>
</dbReference>
<dbReference type="OrthoDB" id="2065010at2"/>
<proteinExistence type="predicted"/>
<dbReference type="EMBL" id="RMVG01000009">
    <property type="protein sequence ID" value="RPD99840.1"/>
    <property type="molecule type" value="Genomic_DNA"/>
</dbReference>
<evidence type="ECO:0000313" key="2">
    <source>
        <dbReference type="Proteomes" id="UP000281332"/>
    </source>
</evidence>
<gene>
    <name evidence="1" type="ORF">BBB56_13405</name>
</gene>
<keyword evidence="2" id="KW-1185">Reference proteome</keyword>
<evidence type="ECO:0000313" key="1">
    <source>
        <dbReference type="EMBL" id="RPD99840.1"/>
    </source>
</evidence>
<sequence>MIAMQYRIILPADYDMDIIERRIRDNAAKLDGFPHLYFKAYLYARRDDGAPANCYAPLYVWQNTAGLTRFLQSAGFARLIADFGWPTITLWLTLTCPEREALIHARFAALHYDAVKPYSDLATLNTDAALTGWDVHHQTLLQADFADDRACLRGDIYRIGYVACGQTLCETR</sequence>
<dbReference type="Pfam" id="PF16157">
    <property type="entry name" value="DUF4865"/>
    <property type="match status" value="1"/>
</dbReference>
<accession>A0A3N4P5C8</accession>
<reference evidence="1 2" key="1">
    <citation type="submission" date="2018-11" db="EMBL/GenBank/DDBJ databases">
        <title>Whole genome sequencing of Pantoea sp. RIT388.</title>
        <authorList>
            <person name="Gan H.M."/>
            <person name="Hudson A.O."/>
        </authorList>
    </citation>
    <scope>NUCLEOTIDE SEQUENCE [LARGE SCALE GENOMIC DNA]</scope>
    <source>
        <strain evidence="1 2">RIT388</strain>
    </source>
</reference>
<organism evidence="1 2">
    <name type="scientific">Candidatus Pantoea deserta</name>
    <dbReference type="NCBI Taxonomy" id="1869313"/>
    <lineage>
        <taxon>Bacteria</taxon>
        <taxon>Pseudomonadati</taxon>
        <taxon>Pseudomonadota</taxon>
        <taxon>Gammaproteobacteria</taxon>
        <taxon>Enterobacterales</taxon>
        <taxon>Erwiniaceae</taxon>
        <taxon>Pantoea</taxon>
    </lineage>
</organism>
<name>A0A3N4P5C8_9GAMM</name>
<dbReference type="AlphaFoldDB" id="A0A3N4P5C8"/>